<name>A0A506U4M8_9HYPH</name>
<gene>
    <name evidence="10" type="ORF">FJU08_18085</name>
</gene>
<keyword evidence="6 8" id="KW-1133">Transmembrane helix</keyword>
<feature type="domain" description="ABC transmembrane type-1" evidence="9">
    <location>
        <begin position="12"/>
        <end position="202"/>
    </location>
</feature>
<keyword evidence="11" id="KW-1185">Reference proteome</keyword>
<dbReference type="CDD" id="cd06261">
    <property type="entry name" value="TM_PBP2"/>
    <property type="match status" value="1"/>
</dbReference>
<dbReference type="Proteomes" id="UP000318801">
    <property type="component" value="Unassembled WGS sequence"/>
</dbReference>
<feature type="transmembrane region" description="Helical" evidence="8">
    <location>
        <begin position="16"/>
        <end position="38"/>
    </location>
</feature>
<dbReference type="PANTHER" id="PTHR30614:SF34">
    <property type="entry name" value="BLR6398 PROTEIN"/>
    <property type="match status" value="1"/>
</dbReference>
<sequence>MRAFTISDFLTMLSGLQWTATLVVIALFFGAPLALIIARMCTSRSAIARLAATGLLQLVQGVPVLGLLVFFYFGMPVFLGIKVPAMVSVGVAYTIFTAAFLGEIWRGGIQSVHVAQSEAGACLGLTGWQTFRHIVAPQAFRTSLPATIGFVVQLIKNTSLASIVGFVELSRTGQLASAATFKPLLCYALVAAIYFIVCFPLTQWSRFLEVKLNGAR</sequence>
<keyword evidence="7 8" id="KW-0472">Membrane</keyword>
<dbReference type="EMBL" id="VHLG01000013">
    <property type="protein sequence ID" value="TPW28286.1"/>
    <property type="molecule type" value="Genomic_DNA"/>
</dbReference>
<protein>
    <submittedName>
        <fullName evidence="10">Amino acid ABC transporter permease</fullName>
    </submittedName>
</protein>
<dbReference type="Gene3D" id="1.10.3720.10">
    <property type="entry name" value="MetI-like"/>
    <property type="match status" value="1"/>
</dbReference>
<organism evidence="10 11">
    <name type="scientific">Martelella alba</name>
    <dbReference type="NCBI Taxonomy" id="2590451"/>
    <lineage>
        <taxon>Bacteria</taxon>
        <taxon>Pseudomonadati</taxon>
        <taxon>Pseudomonadota</taxon>
        <taxon>Alphaproteobacteria</taxon>
        <taxon>Hyphomicrobiales</taxon>
        <taxon>Aurantimonadaceae</taxon>
        <taxon>Martelella</taxon>
    </lineage>
</organism>
<evidence type="ECO:0000256" key="7">
    <source>
        <dbReference type="ARBA" id="ARBA00023136"/>
    </source>
</evidence>
<feature type="transmembrane region" description="Helical" evidence="8">
    <location>
        <begin position="184"/>
        <end position="202"/>
    </location>
</feature>
<dbReference type="PANTHER" id="PTHR30614">
    <property type="entry name" value="MEMBRANE COMPONENT OF AMINO ACID ABC TRANSPORTER"/>
    <property type="match status" value="1"/>
</dbReference>
<dbReference type="GO" id="GO:0043190">
    <property type="term" value="C:ATP-binding cassette (ABC) transporter complex"/>
    <property type="evidence" value="ECO:0007669"/>
    <property type="project" value="InterPro"/>
</dbReference>
<proteinExistence type="inferred from homology"/>
<dbReference type="NCBIfam" id="TIGR01726">
    <property type="entry name" value="HEQRo_perm_3TM"/>
    <property type="match status" value="1"/>
</dbReference>
<evidence type="ECO:0000256" key="2">
    <source>
        <dbReference type="ARBA" id="ARBA00010072"/>
    </source>
</evidence>
<evidence type="ECO:0000256" key="8">
    <source>
        <dbReference type="RuleBase" id="RU363032"/>
    </source>
</evidence>
<dbReference type="PROSITE" id="PS50928">
    <property type="entry name" value="ABC_TM1"/>
    <property type="match status" value="1"/>
</dbReference>
<feature type="transmembrane region" description="Helical" evidence="8">
    <location>
        <begin position="50"/>
        <end position="73"/>
    </location>
</feature>
<dbReference type="InterPro" id="IPR010065">
    <property type="entry name" value="AA_ABC_transptr_permease_3TM"/>
</dbReference>
<dbReference type="InterPro" id="IPR035906">
    <property type="entry name" value="MetI-like_sf"/>
</dbReference>
<evidence type="ECO:0000256" key="4">
    <source>
        <dbReference type="ARBA" id="ARBA00022475"/>
    </source>
</evidence>
<evidence type="ECO:0000259" key="9">
    <source>
        <dbReference type="PROSITE" id="PS50928"/>
    </source>
</evidence>
<dbReference type="AlphaFoldDB" id="A0A506U4M8"/>
<evidence type="ECO:0000313" key="11">
    <source>
        <dbReference type="Proteomes" id="UP000318801"/>
    </source>
</evidence>
<evidence type="ECO:0000256" key="6">
    <source>
        <dbReference type="ARBA" id="ARBA00022989"/>
    </source>
</evidence>
<comment type="caution">
    <text evidence="10">The sequence shown here is derived from an EMBL/GenBank/DDBJ whole genome shotgun (WGS) entry which is preliminary data.</text>
</comment>
<comment type="subcellular location">
    <subcellularLocation>
        <location evidence="1">Cell inner membrane</location>
        <topology evidence="1">Multi-pass membrane protein</topology>
    </subcellularLocation>
    <subcellularLocation>
        <location evidence="8">Cell membrane</location>
        <topology evidence="8">Multi-pass membrane protein</topology>
    </subcellularLocation>
</comment>
<keyword evidence="5 8" id="KW-0812">Transmembrane</keyword>
<dbReference type="InterPro" id="IPR000515">
    <property type="entry name" value="MetI-like"/>
</dbReference>
<dbReference type="OrthoDB" id="7255919at2"/>
<keyword evidence="4" id="KW-1003">Cell membrane</keyword>
<feature type="transmembrane region" description="Helical" evidence="8">
    <location>
        <begin position="79"/>
        <end position="101"/>
    </location>
</feature>
<dbReference type="RefSeq" id="WP_141150444.1">
    <property type="nucleotide sequence ID" value="NZ_VHLG01000013.1"/>
</dbReference>
<accession>A0A506U4M8</accession>
<dbReference type="SUPFAM" id="SSF161098">
    <property type="entry name" value="MetI-like"/>
    <property type="match status" value="1"/>
</dbReference>
<evidence type="ECO:0000313" key="10">
    <source>
        <dbReference type="EMBL" id="TPW28286.1"/>
    </source>
</evidence>
<dbReference type="GO" id="GO:0006865">
    <property type="term" value="P:amino acid transport"/>
    <property type="evidence" value="ECO:0007669"/>
    <property type="project" value="TreeGrafter"/>
</dbReference>
<dbReference type="GO" id="GO:0022857">
    <property type="term" value="F:transmembrane transporter activity"/>
    <property type="evidence" value="ECO:0007669"/>
    <property type="project" value="InterPro"/>
</dbReference>
<reference evidence="10 11" key="1">
    <citation type="submission" date="2019-06" db="EMBL/GenBank/DDBJ databases">
        <authorList>
            <person name="Li M."/>
        </authorList>
    </citation>
    <scope>NUCLEOTIDE SEQUENCE [LARGE SCALE GENOMIC DNA]</scope>
    <source>
        <strain evidence="10 11">BGMRC2036</strain>
    </source>
</reference>
<evidence type="ECO:0000256" key="1">
    <source>
        <dbReference type="ARBA" id="ARBA00004429"/>
    </source>
</evidence>
<keyword evidence="3 8" id="KW-0813">Transport</keyword>
<dbReference type="InterPro" id="IPR043429">
    <property type="entry name" value="ArtM/GltK/GlnP/TcyL/YhdX-like"/>
</dbReference>
<evidence type="ECO:0000256" key="5">
    <source>
        <dbReference type="ARBA" id="ARBA00022692"/>
    </source>
</evidence>
<evidence type="ECO:0000256" key="3">
    <source>
        <dbReference type="ARBA" id="ARBA00022448"/>
    </source>
</evidence>
<dbReference type="Pfam" id="PF00528">
    <property type="entry name" value="BPD_transp_1"/>
    <property type="match status" value="1"/>
</dbReference>
<comment type="similarity">
    <text evidence="2">Belongs to the binding-protein-dependent transport system permease family. HisMQ subfamily.</text>
</comment>